<sequence length="97" mass="11008">MFYFNETVKISSLLRYQLISPISSTTKRIYFETLDVTLPPHPVKTSTLNISLHTGTESLDKYDEIRSCQCGMIRQPSSPEVIKPILKNNLLQSTDSS</sequence>
<reference evidence="1" key="1">
    <citation type="submission" date="2020-07" db="EMBL/GenBank/DDBJ databases">
        <title>Multicomponent nature underlies the extraordinary mechanical properties of spider dragline silk.</title>
        <authorList>
            <person name="Kono N."/>
            <person name="Nakamura H."/>
            <person name="Mori M."/>
            <person name="Yoshida Y."/>
            <person name="Ohtoshi R."/>
            <person name="Malay A.D."/>
            <person name="Moran D.A.P."/>
            <person name="Tomita M."/>
            <person name="Numata K."/>
            <person name="Arakawa K."/>
        </authorList>
    </citation>
    <scope>NUCLEOTIDE SEQUENCE</scope>
</reference>
<dbReference type="EMBL" id="BMAO01030830">
    <property type="protein sequence ID" value="GFQ70649.1"/>
    <property type="molecule type" value="Genomic_DNA"/>
</dbReference>
<gene>
    <name evidence="1" type="ORF">TNCT_101101</name>
</gene>
<dbReference type="Proteomes" id="UP000887116">
    <property type="component" value="Unassembled WGS sequence"/>
</dbReference>
<evidence type="ECO:0000313" key="1">
    <source>
        <dbReference type="EMBL" id="GFQ70649.1"/>
    </source>
</evidence>
<proteinExistence type="predicted"/>
<protein>
    <submittedName>
        <fullName evidence="1">Uncharacterized protein</fullName>
    </submittedName>
</protein>
<dbReference type="AlphaFoldDB" id="A0A8X6F678"/>
<evidence type="ECO:0000313" key="2">
    <source>
        <dbReference type="Proteomes" id="UP000887116"/>
    </source>
</evidence>
<accession>A0A8X6F678</accession>
<organism evidence="1 2">
    <name type="scientific">Trichonephila clavata</name>
    <name type="common">Joro spider</name>
    <name type="synonym">Nephila clavata</name>
    <dbReference type="NCBI Taxonomy" id="2740835"/>
    <lineage>
        <taxon>Eukaryota</taxon>
        <taxon>Metazoa</taxon>
        <taxon>Ecdysozoa</taxon>
        <taxon>Arthropoda</taxon>
        <taxon>Chelicerata</taxon>
        <taxon>Arachnida</taxon>
        <taxon>Araneae</taxon>
        <taxon>Araneomorphae</taxon>
        <taxon>Entelegynae</taxon>
        <taxon>Araneoidea</taxon>
        <taxon>Nephilidae</taxon>
        <taxon>Trichonephila</taxon>
    </lineage>
</organism>
<comment type="caution">
    <text evidence="1">The sequence shown here is derived from an EMBL/GenBank/DDBJ whole genome shotgun (WGS) entry which is preliminary data.</text>
</comment>
<keyword evidence="2" id="KW-1185">Reference proteome</keyword>
<name>A0A8X6F678_TRICU</name>